<protein>
    <recommendedName>
        <fullName evidence="2">Clr5 domain-containing protein</fullName>
    </recommendedName>
</protein>
<reference evidence="3" key="2">
    <citation type="submission" date="2020-02" db="EMBL/GenBank/DDBJ databases">
        <title>Identification and distribution of gene clusters putatively required for synthesis of sphingolipid metabolism inhibitors in phylogenetically diverse species of the filamentous fungus Fusarium.</title>
        <authorList>
            <person name="Kim H.-S."/>
            <person name="Busman M."/>
            <person name="Brown D.W."/>
            <person name="Divon H."/>
            <person name="Uhlig S."/>
            <person name="Proctor R.H."/>
        </authorList>
    </citation>
    <scope>NUCLEOTIDE SEQUENCE</scope>
    <source>
        <strain evidence="3">NRRL 25174</strain>
    </source>
</reference>
<keyword evidence="4" id="KW-1185">Reference proteome</keyword>
<evidence type="ECO:0000259" key="2">
    <source>
        <dbReference type="Pfam" id="PF14420"/>
    </source>
</evidence>
<feature type="region of interest" description="Disordered" evidence="1">
    <location>
        <begin position="71"/>
        <end position="170"/>
    </location>
</feature>
<feature type="compositionally biased region" description="Basic and acidic residues" evidence="1">
    <location>
        <begin position="577"/>
        <end position="587"/>
    </location>
</feature>
<comment type="caution">
    <text evidence="3">The sequence shown here is derived from an EMBL/GenBank/DDBJ whole genome shotgun (WGS) entry which is preliminary data.</text>
</comment>
<feature type="compositionally biased region" description="Polar residues" evidence="1">
    <location>
        <begin position="92"/>
        <end position="106"/>
    </location>
</feature>
<feature type="region of interest" description="Disordered" evidence="1">
    <location>
        <begin position="729"/>
        <end position="756"/>
    </location>
</feature>
<reference evidence="3" key="1">
    <citation type="journal article" date="2017" name="Mycologia">
        <title>Fusarium algeriense, sp. nov., a novel toxigenic crown rot pathogen of durum wheat from Algeria is nested in the Fusarium burgessii species complex.</title>
        <authorList>
            <person name="Laraba I."/>
            <person name="Keddad A."/>
            <person name="Boureghda H."/>
            <person name="Abdallah N."/>
            <person name="Vaughan M.M."/>
            <person name="Proctor R.H."/>
            <person name="Busman M."/>
            <person name="O'Donnell K."/>
        </authorList>
    </citation>
    <scope>NUCLEOTIDE SEQUENCE</scope>
    <source>
        <strain evidence="3">NRRL 25174</strain>
    </source>
</reference>
<feature type="compositionally biased region" description="Low complexity" evidence="1">
    <location>
        <begin position="562"/>
        <end position="576"/>
    </location>
</feature>
<proteinExistence type="predicted"/>
<dbReference type="OrthoDB" id="5363610at2759"/>
<evidence type="ECO:0000313" key="4">
    <source>
        <dbReference type="Proteomes" id="UP000730481"/>
    </source>
</evidence>
<dbReference type="AlphaFoldDB" id="A0A9P5E189"/>
<name>A0A9P5E189_9HYPO</name>
<dbReference type="Pfam" id="PF14420">
    <property type="entry name" value="Clr5"/>
    <property type="match status" value="1"/>
</dbReference>
<evidence type="ECO:0000313" key="3">
    <source>
        <dbReference type="EMBL" id="KAF4341893.1"/>
    </source>
</evidence>
<accession>A0A9P5E189</accession>
<evidence type="ECO:0000256" key="1">
    <source>
        <dbReference type="SAM" id="MobiDB-lite"/>
    </source>
</evidence>
<dbReference type="EMBL" id="PVQB02000171">
    <property type="protein sequence ID" value="KAF4341893.1"/>
    <property type="molecule type" value="Genomic_DNA"/>
</dbReference>
<sequence length="785" mass="89750">MAQQELSFIDRRAPRAARVSNQAVDAHKELIRELYLEQSYTRDQVVNYLATNLDFILSPDQFSKATRRWGFRKQPRAVDSSERPLNEAVSKCTASDTTSNEVLCTTTEDDAAEQEPTLLSKSSKRPRSDASSISRKSDIRTLGPSSPLPRPPTKRPKPKGDSDKTTVPHRHVNFVIENDFSFTPSTDEATSRYQYIYDDKLSGEYLACCCRYTKAFNCYWRISVPFQYKTYSAKQRRNRILDMARTAKTQRTCEAVRVMMESELGISKDPLTEEKSDQYPRVQAEMCRMQSFLFHCHLAQIYAHRSDGESSVHEHLDKARTFVQKLETESTASTDLWTLFYLLQPTDNCPISESRFDSLKWDNEFFISDMQDCLNHCLSTLADAESFQQALQDYGVGHREMVTPTEMSDLAFQNSPLSLWKKSAWLFTFLWKQMQLENRPPLPWESGLPSISWTQFLMIVSRIIIQRSWAISKPRDDFLDWERLPLELRPSDLQLYRRAIIGLLRGSLFTPEQLKRDFVTEFVAHHSWSPPTAYKSDLSQLRTYQLEALQCVLAAKRDRRSTTPTSETLTEVTSLKSSRDENQHPSTDDEYLNWLVGQQEQLFSTSQRNTINSVVNSRYAPSFDSSSTTSYLRTSISAHHLYLGALNGNPTLARSLVSLSSRSSQVSASSSLRRFKAAALSRQVRPESSLSPRFHYPNVWKQRGISGVSSICGDDLADWQNVDVPMENMESSVDDDSGSLKEVEYPSPAGDANAKLRLEEDAKPKAKRRIWRLLETKGRAVLVNS</sequence>
<gene>
    <name evidence="3" type="ORF">FBEOM_4210</name>
</gene>
<dbReference type="InterPro" id="IPR025676">
    <property type="entry name" value="Clr5_dom"/>
</dbReference>
<feature type="region of interest" description="Disordered" evidence="1">
    <location>
        <begin position="560"/>
        <end position="588"/>
    </location>
</feature>
<feature type="domain" description="Clr5" evidence="2">
    <location>
        <begin position="22"/>
        <end position="73"/>
    </location>
</feature>
<dbReference type="Proteomes" id="UP000730481">
    <property type="component" value="Unassembled WGS sequence"/>
</dbReference>
<organism evidence="3 4">
    <name type="scientific">Fusarium beomiforme</name>
    <dbReference type="NCBI Taxonomy" id="44412"/>
    <lineage>
        <taxon>Eukaryota</taxon>
        <taxon>Fungi</taxon>
        <taxon>Dikarya</taxon>
        <taxon>Ascomycota</taxon>
        <taxon>Pezizomycotina</taxon>
        <taxon>Sordariomycetes</taxon>
        <taxon>Hypocreomycetidae</taxon>
        <taxon>Hypocreales</taxon>
        <taxon>Nectriaceae</taxon>
        <taxon>Fusarium</taxon>
        <taxon>Fusarium burgessii species complex</taxon>
    </lineage>
</organism>